<keyword evidence="2" id="KW-1185">Reference proteome</keyword>
<accession>A0ABS9XIH8</accession>
<dbReference type="InterPro" id="IPR036812">
    <property type="entry name" value="NAD(P)_OxRdtase_dom_sf"/>
</dbReference>
<comment type="caution">
    <text evidence="1">The sequence shown here is derived from an EMBL/GenBank/DDBJ whole genome shotgun (WGS) entry which is preliminary data.</text>
</comment>
<dbReference type="EMBL" id="JALDAX010000006">
    <property type="protein sequence ID" value="MCI3241894.1"/>
    <property type="molecule type" value="Genomic_DNA"/>
</dbReference>
<dbReference type="Gene3D" id="3.20.20.100">
    <property type="entry name" value="NADP-dependent oxidoreductase domain"/>
    <property type="match status" value="1"/>
</dbReference>
<dbReference type="RefSeq" id="WP_242710503.1">
    <property type="nucleotide sequence ID" value="NZ_JALDAX010000006.1"/>
</dbReference>
<sequence length="98" mass="10390">MRADEPVPPGRTGLRVSRLGLGLASLGGLFTPVTDRDATAVLDRAWRSGIRLCDPGPVRVLAGRRGRRPAARALALALARLIPDGRPGAVQAFPTMNR</sequence>
<gene>
    <name evidence="1" type="ORF">MQN93_19430</name>
</gene>
<evidence type="ECO:0000313" key="1">
    <source>
        <dbReference type="EMBL" id="MCI3241894.1"/>
    </source>
</evidence>
<evidence type="ECO:0000313" key="2">
    <source>
        <dbReference type="Proteomes" id="UP001165270"/>
    </source>
</evidence>
<reference evidence="1" key="1">
    <citation type="submission" date="2022-03" db="EMBL/GenBank/DDBJ databases">
        <title>Streptomyces 7R015 and 7R016 isolated from Barleria lupulina in Thailand.</title>
        <authorList>
            <person name="Kanchanasin P."/>
            <person name="Phongsopitanun W."/>
            <person name="Tanasupawat S."/>
        </authorList>
    </citation>
    <scope>NUCLEOTIDE SEQUENCE</scope>
    <source>
        <strain evidence="1">7R016</strain>
    </source>
</reference>
<organism evidence="1 2">
    <name type="scientific">Streptomyces spinosisporus</name>
    <dbReference type="NCBI Taxonomy" id="2927582"/>
    <lineage>
        <taxon>Bacteria</taxon>
        <taxon>Bacillati</taxon>
        <taxon>Actinomycetota</taxon>
        <taxon>Actinomycetes</taxon>
        <taxon>Kitasatosporales</taxon>
        <taxon>Streptomycetaceae</taxon>
        <taxon>Streptomyces</taxon>
    </lineage>
</organism>
<dbReference type="Proteomes" id="UP001165270">
    <property type="component" value="Unassembled WGS sequence"/>
</dbReference>
<dbReference type="SUPFAM" id="SSF51430">
    <property type="entry name" value="NAD(P)-linked oxidoreductase"/>
    <property type="match status" value="1"/>
</dbReference>
<name>A0ABS9XIH8_9ACTN</name>
<evidence type="ECO:0008006" key="3">
    <source>
        <dbReference type="Google" id="ProtNLM"/>
    </source>
</evidence>
<proteinExistence type="predicted"/>
<protein>
    <recommendedName>
        <fullName evidence="3">Aldo/keto reductase</fullName>
    </recommendedName>
</protein>